<feature type="compositionally biased region" description="Polar residues" evidence="2">
    <location>
        <begin position="60"/>
        <end position="71"/>
    </location>
</feature>
<feature type="region of interest" description="Disordered" evidence="2">
    <location>
        <begin position="492"/>
        <end position="527"/>
    </location>
</feature>
<name>A0AAE0WRX2_9PEZI</name>
<dbReference type="GeneID" id="89963826"/>
<feature type="compositionally biased region" description="Low complexity" evidence="2">
    <location>
        <begin position="43"/>
        <end position="53"/>
    </location>
</feature>
<feature type="compositionally biased region" description="Acidic residues" evidence="2">
    <location>
        <begin position="343"/>
        <end position="354"/>
    </location>
</feature>
<evidence type="ECO:0000313" key="5">
    <source>
        <dbReference type="Proteomes" id="UP001274830"/>
    </source>
</evidence>
<dbReference type="AlphaFoldDB" id="A0AAE0WRX2"/>
<feature type="domain" description="GIT Spa2 homology (SHD)" evidence="3">
    <location>
        <begin position="146"/>
        <end position="176"/>
    </location>
</feature>
<dbReference type="GO" id="GO:1902716">
    <property type="term" value="C:cell cortex of growing cell tip"/>
    <property type="evidence" value="ECO:0007669"/>
    <property type="project" value="TreeGrafter"/>
</dbReference>
<gene>
    <name evidence="4" type="primary">SPA2</name>
    <name evidence="4" type="ORF">LTR78_003514</name>
</gene>
<proteinExistence type="predicted"/>
<dbReference type="Proteomes" id="UP001274830">
    <property type="component" value="Unassembled WGS sequence"/>
</dbReference>
<evidence type="ECO:0000256" key="2">
    <source>
        <dbReference type="SAM" id="MobiDB-lite"/>
    </source>
</evidence>
<feature type="region of interest" description="Disordered" evidence="2">
    <location>
        <begin position="738"/>
        <end position="767"/>
    </location>
</feature>
<dbReference type="Pfam" id="PF08518">
    <property type="entry name" value="GIT_SHD"/>
    <property type="match status" value="2"/>
</dbReference>
<feature type="region of interest" description="Disordered" evidence="2">
    <location>
        <begin position="1"/>
        <end position="114"/>
    </location>
</feature>
<feature type="compositionally biased region" description="Basic and acidic residues" evidence="2">
    <location>
        <begin position="505"/>
        <end position="517"/>
    </location>
</feature>
<dbReference type="RefSeq" id="XP_064693026.1">
    <property type="nucleotide sequence ID" value="XM_064839284.1"/>
</dbReference>
<feature type="compositionally biased region" description="Low complexity" evidence="2">
    <location>
        <begin position="72"/>
        <end position="98"/>
    </location>
</feature>
<feature type="coiled-coil region" evidence="1">
    <location>
        <begin position="442"/>
        <end position="476"/>
    </location>
</feature>
<feature type="region of interest" description="Disordered" evidence="2">
    <location>
        <begin position="545"/>
        <end position="580"/>
    </location>
</feature>
<feature type="compositionally biased region" description="Pro residues" evidence="2">
    <location>
        <begin position="254"/>
        <end position="272"/>
    </location>
</feature>
<protein>
    <submittedName>
        <fullName evidence="4">Component of the polarisome</fullName>
    </submittedName>
</protein>
<dbReference type="PANTHER" id="PTHR21601:SF0">
    <property type="entry name" value="PROTEIN SPA2-RELATED"/>
    <property type="match status" value="1"/>
</dbReference>
<feature type="compositionally biased region" description="Polar residues" evidence="2">
    <location>
        <begin position="492"/>
        <end position="504"/>
    </location>
</feature>
<feature type="compositionally biased region" description="Basic and acidic residues" evidence="2">
    <location>
        <begin position="559"/>
        <end position="580"/>
    </location>
</feature>
<feature type="compositionally biased region" description="Polar residues" evidence="2">
    <location>
        <begin position="329"/>
        <end position="341"/>
    </location>
</feature>
<accession>A0AAE0WRX2</accession>
<dbReference type="InterPro" id="IPR039892">
    <property type="entry name" value="Spa2/Sph1"/>
</dbReference>
<dbReference type="InterPro" id="IPR056439">
    <property type="entry name" value="VBS_C3G9"/>
</dbReference>
<dbReference type="Pfam" id="PF23742">
    <property type="entry name" value="VBS_C3G9"/>
    <property type="match status" value="1"/>
</dbReference>
<dbReference type="GO" id="GO:0005078">
    <property type="term" value="F:MAP-kinase scaffold activity"/>
    <property type="evidence" value="ECO:0007669"/>
    <property type="project" value="TreeGrafter"/>
</dbReference>
<dbReference type="GO" id="GO:0005826">
    <property type="term" value="C:actomyosin contractile ring"/>
    <property type="evidence" value="ECO:0007669"/>
    <property type="project" value="TreeGrafter"/>
</dbReference>
<organism evidence="4 5">
    <name type="scientific">Recurvomyces mirabilis</name>
    <dbReference type="NCBI Taxonomy" id="574656"/>
    <lineage>
        <taxon>Eukaryota</taxon>
        <taxon>Fungi</taxon>
        <taxon>Dikarya</taxon>
        <taxon>Ascomycota</taxon>
        <taxon>Pezizomycotina</taxon>
        <taxon>Dothideomycetes</taxon>
        <taxon>Dothideomycetidae</taxon>
        <taxon>Mycosphaerellales</taxon>
        <taxon>Teratosphaeriaceae</taxon>
        <taxon>Recurvomyces</taxon>
    </lineage>
</organism>
<feature type="region of interest" description="Disordered" evidence="2">
    <location>
        <begin position="234"/>
        <end position="374"/>
    </location>
</feature>
<keyword evidence="5" id="KW-1185">Reference proteome</keyword>
<dbReference type="PANTHER" id="PTHR21601">
    <property type="entry name" value="SPA2 PROTEIN"/>
    <property type="match status" value="1"/>
</dbReference>
<feature type="compositionally biased region" description="Pro residues" evidence="2">
    <location>
        <begin position="279"/>
        <end position="293"/>
    </location>
</feature>
<feature type="compositionally biased region" description="Basic and acidic residues" evidence="2">
    <location>
        <begin position="965"/>
        <end position="979"/>
    </location>
</feature>
<evidence type="ECO:0000256" key="1">
    <source>
        <dbReference type="SAM" id="Coils"/>
    </source>
</evidence>
<evidence type="ECO:0000313" key="4">
    <source>
        <dbReference type="EMBL" id="KAK3676737.1"/>
    </source>
</evidence>
<sequence length="979" mass="107037">MSMSRPGVGGPLSPLSMSSNDSHANRYPSPPSIAGMGTTGDVPYSGGPYGAARPGPPSLPGSQHPSGSTDMSRPSASGSSIGRPPSSASSVGRSSDGRMFGSRPDSGRSTFKPDNEAALSRHYEVLKGYLSQHLADQHGNIKPNKARDKLLRLSVTQFMELSTDVYDELLRREDDRTGRVQNVPKSLLPRQNFHPKRNQARQKLSTLPVERFRQLATDVFYELERRIPRFIGQDMERPSSIASSARGPSRNGMRPPPGGPPPPGGYRGPPPGMGGRPPMGGPPMNGMPPPPGGPYQSFRPASPGPGGPGGRPPTGGSDSSNYNRPLPKTLQSNTIVPNKSTMVEDDDDDDEDAFDLDKELPDPTGTASAEDKEKIEAQEAEIAELREKLEELEGAAMNKEHEFQGMNDSLAEREQELERIKSSGHEREDGISRERSEWYDLREELEQKHLDAQRLHDDLQRELEAFKRNKDRDEHEIRSQHDLALEDLRSQHGQQLDGLQSQHSRALDDMRSQHEQELGGLQSQMGDSHRMTIGDLRAQLDNVHDQTSDLHTQLQTHQAENDELRRQLQDHQDNRPKSVDMSDYECRIELLQDELVGQEKLTNEVRDGAMLYLREMRDLSRQNDQAIEAEERLAARVTQLERENEEWRHRYTKVKAQNRHLRASTMGLGLQTSFDSGSLLRKEGLVSEGGLVRDVDVTRFQLAIDELLKGARQQETEPMLQSVKHIAISVHAIESAVGTDGYPTPSPSPLGPMSPNGEHSRGGGTDSVAKLQARVKGTANSLITATKLHATSHGLSPVALLDAAASNLTASVVELIKAVGIKPSSKDELQSDLGDEDRYSNMHSLAPSVNDSLAGKLQHDSIGSFYDDRDRLSTSDAYQHNQHLPPSALAPAPATMLVPTSAAAGGETPAKAAAAAASPAPLSLGRSNTSKKTNGWFGGWGKKNSIDETEALPSQQQVHAVVAGHDGEGQREGEYDPYR</sequence>
<feature type="domain" description="GIT Spa2 homology (SHD)" evidence="3">
    <location>
        <begin position="200"/>
        <end position="230"/>
    </location>
</feature>
<evidence type="ECO:0000259" key="3">
    <source>
        <dbReference type="SMART" id="SM00555"/>
    </source>
</evidence>
<dbReference type="SMART" id="SM00555">
    <property type="entry name" value="GIT"/>
    <property type="match status" value="2"/>
</dbReference>
<comment type="caution">
    <text evidence="4">The sequence shown here is derived from an EMBL/GenBank/DDBJ whole genome shotgun (WGS) entry which is preliminary data.</text>
</comment>
<dbReference type="InterPro" id="IPR013724">
    <property type="entry name" value="GIT_SHD"/>
</dbReference>
<reference evidence="4" key="1">
    <citation type="submission" date="2023-07" db="EMBL/GenBank/DDBJ databases">
        <title>Black Yeasts Isolated from many extreme environments.</title>
        <authorList>
            <person name="Coleine C."/>
            <person name="Stajich J.E."/>
            <person name="Selbmann L."/>
        </authorList>
    </citation>
    <scope>NUCLEOTIDE SEQUENCE</scope>
    <source>
        <strain evidence="4">CCFEE 5485</strain>
    </source>
</reference>
<feature type="compositionally biased region" description="Polar residues" evidence="2">
    <location>
        <begin position="549"/>
        <end position="558"/>
    </location>
</feature>
<feature type="region of interest" description="Disordered" evidence="2">
    <location>
        <begin position="918"/>
        <end position="979"/>
    </location>
</feature>
<dbReference type="EMBL" id="JAUTXT010000009">
    <property type="protein sequence ID" value="KAK3676737.1"/>
    <property type="molecule type" value="Genomic_DNA"/>
</dbReference>
<keyword evidence="1" id="KW-0175">Coiled coil</keyword>